<accession>A0ABP9PHJ2</accession>
<dbReference type="NCBIfam" id="TIGR00996">
    <property type="entry name" value="Mtu_fam_mce"/>
    <property type="match status" value="1"/>
</dbReference>
<evidence type="ECO:0000256" key="1">
    <source>
        <dbReference type="SAM" id="MobiDB-lite"/>
    </source>
</evidence>
<feature type="signal peptide" evidence="2">
    <location>
        <begin position="1"/>
        <end position="18"/>
    </location>
</feature>
<protein>
    <submittedName>
        <fullName evidence="5">MCE family protein</fullName>
    </submittedName>
</protein>
<keyword evidence="2" id="KW-0732">Signal</keyword>
<gene>
    <name evidence="5" type="ORF">GCM10023321_06570</name>
</gene>
<dbReference type="InterPro" id="IPR003399">
    <property type="entry name" value="Mce/MlaD"/>
</dbReference>
<keyword evidence="6" id="KW-1185">Reference proteome</keyword>
<dbReference type="InterPro" id="IPR005693">
    <property type="entry name" value="Mce"/>
</dbReference>
<reference evidence="6" key="1">
    <citation type="journal article" date="2019" name="Int. J. Syst. Evol. Microbiol.">
        <title>The Global Catalogue of Microorganisms (GCM) 10K type strain sequencing project: providing services to taxonomists for standard genome sequencing and annotation.</title>
        <authorList>
            <consortium name="The Broad Institute Genomics Platform"/>
            <consortium name="The Broad Institute Genome Sequencing Center for Infectious Disease"/>
            <person name="Wu L."/>
            <person name="Ma J."/>
        </authorList>
    </citation>
    <scope>NUCLEOTIDE SEQUENCE [LARGE SCALE GENOMIC DNA]</scope>
    <source>
        <strain evidence="6">JCM 18303</strain>
    </source>
</reference>
<feature type="chain" id="PRO_5045317379" evidence="2">
    <location>
        <begin position="19"/>
        <end position="383"/>
    </location>
</feature>
<feature type="domain" description="Mce/MlaD" evidence="3">
    <location>
        <begin position="44"/>
        <end position="120"/>
    </location>
</feature>
<dbReference type="RefSeq" id="WP_185058890.1">
    <property type="nucleotide sequence ID" value="NZ_BAABJP010000001.1"/>
</dbReference>
<proteinExistence type="predicted"/>
<evidence type="ECO:0000259" key="4">
    <source>
        <dbReference type="Pfam" id="PF11887"/>
    </source>
</evidence>
<evidence type="ECO:0000313" key="5">
    <source>
        <dbReference type="EMBL" id="GAA5146716.1"/>
    </source>
</evidence>
<dbReference type="InterPro" id="IPR024516">
    <property type="entry name" value="Mce_C"/>
</dbReference>
<dbReference type="Pfam" id="PF02470">
    <property type="entry name" value="MlaD"/>
    <property type="match status" value="1"/>
</dbReference>
<dbReference type="PROSITE" id="PS51257">
    <property type="entry name" value="PROKAR_LIPOPROTEIN"/>
    <property type="match status" value="1"/>
</dbReference>
<dbReference type="PANTHER" id="PTHR33371">
    <property type="entry name" value="INTERMEMBRANE PHOSPHOLIPID TRANSPORT SYSTEM BINDING PROTEIN MLAD-RELATED"/>
    <property type="match status" value="1"/>
</dbReference>
<evidence type="ECO:0000256" key="2">
    <source>
        <dbReference type="SAM" id="SignalP"/>
    </source>
</evidence>
<dbReference type="InterPro" id="IPR052336">
    <property type="entry name" value="MlaD_Phospholipid_Transporter"/>
</dbReference>
<name>A0ABP9PHJ2_9PSEU</name>
<organism evidence="5 6">
    <name type="scientific">Pseudonocardia eucalypti</name>
    <dbReference type="NCBI Taxonomy" id="648755"/>
    <lineage>
        <taxon>Bacteria</taxon>
        <taxon>Bacillati</taxon>
        <taxon>Actinomycetota</taxon>
        <taxon>Actinomycetes</taxon>
        <taxon>Pseudonocardiales</taxon>
        <taxon>Pseudonocardiaceae</taxon>
        <taxon>Pseudonocardia</taxon>
    </lineage>
</organism>
<evidence type="ECO:0000259" key="3">
    <source>
        <dbReference type="Pfam" id="PF02470"/>
    </source>
</evidence>
<dbReference type="EMBL" id="BAABJP010000001">
    <property type="protein sequence ID" value="GAA5146716.1"/>
    <property type="molecule type" value="Genomic_DNA"/>
</dbReference>
<dbReference type="Pfam" id="PF11887">
    <property type="entry name" value="Mce4_CUP1"/>
    <property type="match status" value="1"/>
</dbReference>
<comment type="caution">
    <text evidence="5">The sequence shown here is derived from an EMBL/GenBank/DDBJ whole genome shotgun (WGS) entry which is preliminary data.</text>
</comment>
<evidence type="ECO:0000313" key="6">
    <source>
        <dbReference type="Proteomes" id="UP001428817"/>
    </source>
</evidence>
<feature type="region of interest" description="Disordered" evidence="1">
    <location>
        <begin position="362"/>
        <end position="383"/>
    </location>
</feature>
<sequence length="383" mass="40192">MRRATRLAGMAVSAAVLAGTLAGCGQLNLSSVPLPGGADLGAQPYEVTVQLRDAMDLVPQAGVKVNNVTVGRVTTVELDPANWRADVHVVLNGDVKLPANSTAELKQTSLLGEKYVELFPPRDAPAQGALAEGAVIPLERTNRFPETEEVLGALSMLLNGGGIGQVQSIAAELNKALGGREGDAKALLHDFNTLTTTLDAQRTDITRALDGLNKLSGNLEGQRGNLDQVLTDLQPGLQVLNEQRDDLVGMLRALDRLSDVAREVVHRSHDDFVADLKALRPTLRELERTGDALPKSLEILGSVPFTDASLAAIKGQHMNLNLILDLNLQDLLNNLGGGLVNLPASAPDLNTLPSLLAPLTGGASGPTAKQPPNPLADLLGGGK</sequence>
<dbReference type="Proteomes" id="UP001428817">
    <property type="component" value="Unassembled WGS sequence"/>
</dbReference>
<feature type="domain" description="Mammalian cell entry C-terminal" evidence="4">
    <location>
        <begin position="128"/>
        <end position="300"/>
    </location>
</feature>
<dbReference type="PANTHER" id="PTHR33371:SF15">
    <property type="entry name" value="LIPOPROTEIN LPRN"/>
    <property type="match status" value="1"/>
</dbReference>